<accession>A0A163EN42</accession>
<dbReference type="STRING" id="5454.A0A163EN42"/>
<dbReference type="PANTHER" id="PTHR42069">
    <property type="entry name" value="HYPHAL ANASTAMOSIS-8 PROTEIN"/>
    <property type="match status" value="1"/>
</dbReference>
<reference evidence="1 2" key="1">
    <citation type="journal article" date="2016" name="Sci. Rep.">
        <title>Draft genome sequencing and secretome analysis of fungal phytopathogen Ascochyta rabiei provides insight into the necrotrophic effector repertoire.</title>
        <authorList>
            <person name="Verma S."/>
            <person name="Gazara R.K."/>
            <person name="Nizam S."/>
            <person name="Parween S."/>
            <person name="Chattopadhyay D."/>
            <person name="Verma P.K."/>
        </authorList>
    </citation>
    <scope>NUCLEOTIDE SEQUENCE [LARGE SCALE GENOMIC DNA]</scope>
    <source>
        <strain evidence="1 2">ArDII</strain>
    </source>
</reference>
<evidence type="ECO:0000313" key="2">
    <source>
        <dbReference type="Proteomes" id="UP000076837"/>
    </source>
</evidence>
<dbReference type="PANTHER" id="PTHR42069:SF1">
    <property type="entry name" value="MARVEL DOMAIN-CONTAINING PROTEIN"/>
    <property type="match status" value="1"/>
</dbReference>
<dbReference type="AlphaFoldDB" id="A0A163EN42"/>
<keyword evidence="2" id="KW-1185">Reference proteome</keyword>
<name>A0A163EN42_DIDRA</name>
<protein>
    <submittedName>
        <fullName evidence="1">Uncharacterized protein</fullName>
    </submittedName>
</protein>
<proteinExistence type="predicted"/>
<sequence>MATNTYYDSNPPMAQEQEQHLLAHSAPPSGHQLQQPPPLKSLHLAAHIDYHHDQASSEKFEDLQHAQQEDAHIKAHIRRFRILSRTLSFLISIGVLVPITMTLIKFLHTRAIHHDVTRADGTTISRTAWAKDSKAWPTYLYFSTAAVSALLDFSTLFSYRFGVSKANSASSVASVFSWVTMLGNLVMWCVAAGVYRNEKDKHGKSDDLWGWTCSAGARAIQKEFAGEFDFNRFCDVQSASWYVGLVQVAAGLLTLVGFIDERGIFANCEPSLEKEFEQRIPLNDDRPLYPSLIATPPAPAYERVETVY</sequence>
<evidence type="ECO:0000313" key="1">
    <source>
        <dbReference type="EMBL" id="KZM23792.1"/>
    </source>
</evidence>
<dbReference type="OrthoDB" id="5371583at2759"/>
<organism evidence="1 2">
    <name type="scientific">Didymella rabiei</name>
    <name type="common">Chickpea ascochyta blight fungus</name>
    <name type="synonym">Mycosphaerella rabiei</name>
    <dbReference type="NCBI Taxonomy" id="5454"/>
    <lineage>
        <taxon>Eukaryota</taxon>
        <taxon>Fungi</taxon>
        <taxon>Dikarya</taxon>
        <taxon>Ascomycota</taxon>
        <taxon>Pezizomycotina</taxon>
        <taxon>Dothideomycetes</taxon>
        <taxon>Pleosporomycetidae</taxon>
        <taxon>Pleosporales</taxon>
        <taxon>Pleosporineae</taxon>
        <taxon>Didymellaceae</taxon>
        <taxon>Ascochyta</taxon>
    </lineage>
</organism>
<gene>
    <name evidence="1" type="ORF">ST47_g5058</name>
</gene>
<dbReference type="Proteomes" id="UP000076837">
    <property type="component" value="Unassembled WGS sequence"/>
</dbReference>
<comment type="caution">
    <text evidence="1">The sequence shown here is derived from an EMBL/GenBank/DDBJ whole genome shotgun (WGS) entry which is preliminary data.</text>
</comment>
<dbReference type="EMBL" id="JYNV01000183">
    <property type="protein sequence ID" value="KZM23792.1"/>
    <property type="molecule type" value="Genomic_DNA"/>
</dbReference>